<proteinExistence type="predicted"/>
<keyword evidence="2" id="KW-1185">Reference proteome</keyword>
<reference evidence="3" key="1">
    <citation type="submission" date="2022-11" db="UniProtKB">
        <authorList>
            <consortium name="WormBaseParasite"/>
        </authorList>
    </citation>
    <scope>IDENTIFICATION</scope>
</reference>
<keyword evidence="1" id="KW-1133">Transmembrane helix</keyword>
<sequence>MHRHWWSNVFGSFMVGVQAAIVGSTRRERLTTLFRLSTLAASLALYGLRLQKVTAGKGALRNSS</sequence>
<dbReference type="Proteomes" id="UP000887565">
    <property type="component" value="Unplaced"/>
</dbReference>
<evidence type="ECO:0000256" key="1">
    <source>
        <dbReference type="SAM" id="Phobius"/>
    </source>
</evidence>
<dbReference type="AlphaFoldDB" id="A0A915IGG4"/>
<keyword evidence="1" id="KW-0472">Membrane</keyword>
<accession>A0A915IGG4</accession>
<feature type="transmembrane region" description="Helical" evidence="1">
    <location>
        <begin position="6"/>
        <end position="25"/>
    </location>
</feature>
<evidence type="ECO:0000313" key="3">
    <source>
        <dbReference type="WBParaSite" id="nRc.2.0.1.t12988-RA"/>
    </source>
</evidence>
<evidence type="ECO:0000313" key="2">
    <source>
        <dbReference type="Proteomes" id="UP000887565"/>
    </source>
</evidence>
<protein>
    <submittedName>
        <fullName evidence="3">HIG1 domain-containing protein</fullName>
    </submittedName>
</protein>
<organism evidence="2 3">
    <name type="scientific">Romanomermis culicivorax</name>
    <name type="common">Nematode worm</name>
    <dbReference type="NCBI Taxonomy" id="13658"/>
    <lineage>
        <taxon>Eukaryota</taxon>
        <taxon>Metazoa</taxon>
        <taxon>Ecdysozoa</taxon>
        <taxon>Nematoda</taxon>
        <taxon>Enoplea</taxon>
        <taxon>Dorylaimia</taxon>
        <taxon>Mermithida</taxon>
        <taxon>Mermithoidea</taxon>
        <taxon>Mermithidae</taxon>
        <taxon>Romanomermis</taxon>
    </lineage>
</organism>
<keyword evidence="1" id="KW-0812">Transmembrane</keyword>
<dbReference type="WBParaSite" id="nRc.2.0.1.t12988-RA">
    <property type="protein sequence ID" value="nRc.2.0.1.t12988-RA"/>
    <property type="gene ID" value="nRc.2.0.1.g12988"/>
</dbReference>
<name>A0A915IGG4_ROMCU</name>